<feature type="region of interest" description="Disordered" evidence="8">
    <location>
        <begin position="182"/>
        <end position="206"/>
    </location>
</feature>
<evidence type="ECO:0000313" key="10">
    <source>
        <dbReference type="Proteomes" id="UP001596060"/>
    </source>
</evidence>
<comment type="subcellular location">
    <subcellularLocation>
        <location evidence="7">Cytoplasm</location>
    </subcellularLocation>
</comment>
<feature type="binding site" evidence="7">
    <location>
        <position position="144"/>
    </location>
    <ligand>
        <name>Zn(2+)</name>
        <dbReference type="ChEBI" id="CHEBI:29105"/>
        <note>catalytic</note>
    </ligand>
</feature>
<dbReference type="NCBIfam" id="TIGR00043">
    <property type="entry name" value="rRNA maturation RNase YbeY"/>
    <property type="match status" value="1"/>
</dbReference>
<evidence type="ECO:0000256" key="6">
    <source>
        <dbReference type="ARBA" id="ARBA00022833"/>
    </source>
</evidence>
<feature type="compositionally biased region" description="Pro residues" evidence="8">
    <location>
        <begin position="188"/>
        <end position="206"/>
    </location>
</feature>
<dbReference type="InterPro" id="IPR002036">
    <property type="entry name" value="YbeY"/>
</dbReference>
<dbReference type="HAMAP" id="MF_00009">
    <property type="entry name" value="Endoribonucl_YbeY"/>
    <property type="match status" value="1"/>
</dbReference>
<feature type="compositionally biased region" description="Basic residues" evidence="8">
    <location>
        <begin position="1"/>
        <end position="11"/>
    </location>
</feature>
<comment type="similarity">
    <text evidence="1 7">Belongs to the endoribonuclease YbeY family.</text>
</comment>
<keyword evidence="7" id="KW-0963">Cytoplasm</keyword>
<keyword evidence="2 7" id="KW-0540">Nuclease</keyword>
<sequence length="206" mass="22138">MTDRPRARRSAPRPEIRSDKPPVPPALALRAQSRQWRALGDLPALRAHATEAIEAALAVAPVKPLPGAELSLLLTDDRRIRIVNRDWRGFDKATNVLSFPAAPADRIGASPVLGDIVIAYETVAREAEAEGKAIADHFSHLVIHGLLHLLGEDHETETEAERMEGLEVAALARLGIADPYADGELVTPPAPASPAPVPTPDRPSRS</sequence>
<evidence type="ECO:0000256" key="2">
    <source>
        <dbReference type="ARBA" id="ARBA00022722"/>
    </source>
</evidence>
<evidence type="ECO:0000256" key="4">
    <source>
        <dbReference type="ARBA" id="ARBA00022759"/>
    </source>
</evidence>
<name>A0ABW0NZ23_9HYPH</name>
<dbReference type="EC" id="3.1.-.-" evidence="7"/>
<dbReference type="EMBL" id="JBHSLU010000012">
    <property type="protein sequence ID" value="MFC5505077.1"/>
    <property type="molecule type" value="Genomic_DNA"/>
</dbReference>
<gene>
    <name evidence="7 9" type="primary">ybeY</name>
    <name evidence="9" type="ORF">ACFPN9_07390</name>
</gene>
<keyword evidence="7" id="KW-0690">Ribosome biogenesis</keyword>
<comment type="caution">
    <text evidence="9">The sequence shown here is derived from an EMBL/GenBank/DDBJ whole genome shotgun (WGS) entry which is preliminary data.</text>
</comment>
<keyword evidence="3 7" id="KW-0479">Metal-binding</keyword>
<organism evidence="9 10">
    <name type="scientific">Bosea massiliensis</name>
    <dbReference type="NCBI Taxonomy" id="151419"/>
    <lineage>
        <taxon>Bacteria</taxon>
        <taxon>Pseudomonadati</taxon>
        <taxon>Pseudomonadota</taxon>
        <taxon>Alphaproteobacteria</taxon>
        <taxon>Hyphomicrobiales</taxon>
        <taxon>Boseaceae</taxon>
        <taxon>Bosea</taxon>
    </lineage>
</organism>
<accession>A0ABW0NZ23</accession>
<proteinExistence type="inferred from homology"/>
<dbReference type="Gene3D" id="3.40.390.30">
    <property type="entry name" value="Metalloproteases ('zincins'), catalytic domain"/>
    <property type="match status" value="1"/>
</dbReference>
<dbReference type="Pfam" id="PF02130">
    <property type="entry name" value="YbeY"/>
    <property type="match status" value="1"/>
</dbReference>
<keyword evidence="10" id="KW-1185">Reference proteome</keyword>
<comment type="function">
    <text evidence="7">Single strand-specific metallo-endoribonuclease involved in late-stage 70S ribosome quality control and in maturation of the 3' terminus of the 16S rRNA.</text>
</comment>
<keyword evidence="4 7" id="KW-0255">Endonuclease</keyword>
<evidence type="ECO:0000256" key="8">
    <source>
        <dbReference type="SAM" id="MobiDB-lite"/>
    </source>
</evidence>
<dbReference type="InterPro" id="IPR023091">
    <property type="entry name" value="MetalPrtase_cat_dom_sf_prd"/>
</dbReference>
<dbReference type="RefSeq" id="WP_082747113.1">
    <property type="nucleotide sequence ID" value="NZ_JBHSLU010000012.1"/>
</dbReference>
<evidence type="ECO:0000256" key="5">
    <source>
        <dbReference type="ARBA" id="ARBA00022801"/>
    </source>
</evidence>
<keyword evidence="6 7" id="KW-0862">Zinc</keyword>
<dbReference type="PANTHER" id="PTHR46986">
    <property type="entry name" value="ENDORIBONUCLEASE YBEY, CHLOROPLASTIC"/>
    <property type="match status" value="1"/>
</dbReference>
<keyword evidence="5 7" id="KW-0378">Hydrolase</keyword>
<protein>
    <recommendedName>
        <fullName evidence="7">Endoribonuclease YbeY</fullName>
        <ecNumber evidence="7">3.1.-.-</ecNumber>
    </recommendedName>
</protein>
<evidence type="ECO:0000256" key="1">
    <source>
        <dbReference type="ARBA" id="ARBA00010875"/>
    </source>
</evidence>
<feature type="binding site" evidence="7">
    <location>
        <position position="154"/>
    </location>
    <ligand>
        <name>Zn(2+)</name>
        <dbReference type="ChEBI" id="CHEBI:29105"/>
        <note>catalytic</note>
    </ligand>
</feature>
<evidence type="ECO:0000256" key="7">
    <source>
        <dbReference type="HAMAP-Rule" id="MF_00009"/>
    </source>
</evidence>
<dbReference type="Proteomes" id="UP001596060">
    <property type="component" value="Unassembled WGS sequence"/>
</dbReference>
<dbReference type="SUPFAM" id="SSF55486">
    <property type="entry name" value="Metalloproteases ('zincins'), catalytic domain"/>
    <property type="match status" value="1"/>
</dbReference>
<comment type="cofactor">
    <cofactor evidence="7">
        <name>Zn(2+)</name>
        <dbReference type="ChEBI" id="CHEBI:29105"/>
    </cofactor>
    <text evidence="7">Binds 1 zinc ion.</text>
</comment>
<feature type="region of interest" description="Disordered" evidence="8">
    <location>
        <begin position="1"/>
        <end position="25"/>
    </location>
</feature>
<evidence type="ECO:0000313" key="9">
    <source>
        <dbReference type="EMBL" id="MFC5505077.1"/>
    </source>
</evidence>
<evidence type="ECO:0000256" key="3">
    <source>
        <dbReference type="ARBA" id="ARBA00022723"/>
    </source>
</evidence>
<feature type="binding site" evidence="7">
    <location>
        <position position="148"/>
    </location>
    <ligand>
        <name>Zn(2+)</name>
        <dbReference type="ChEBI" id="CHEBI:29105"/>
        <note>catalytic</note>
    </ligand>
</feature>
<reference evidence="10" key="1">
    <citation type="journal article" date="2019" name="Int. J. Syst. Evol. Microbiol.">
        <title>The Global Catalogue of Microorganisms (GCM) 10K type strain sequencing project: providing services to taxonomists for standard genome sequencing and annotation.</title>
        <authorList>
            <consortium name="The Broad Institute Genomics Platform"/>
            <consortium name="The Broad Institute Genome Sequencing Center for Infectious Disease"/>
            <person name="Wu L."/>
            <person name="Ma J."/>
        </authorList>
    </citation>
    <scope>NUCLEOTIDE SEQUENCE [LARGE SCALE GENOMIC DNA]</scope>
    <source>
        <strain evidence="10">CCUG 43117</strain>
    </source>
</reference>
<dbReference type="PANTHER" id="PTHR46986:SF1">
    <property type="entry name" value="ENDORIBONUCLEASE YBEY, CHLOROPLASTIC"/>
    <property type="match status" value="1"/>
</dbReference>
<keyword evidence="7" id="KW-0698">rRNA processing</keyword>